<dbReference type="Proteomes" id="UP000005239">
    <property type="component" value="Unassembled WGS sequence"/>
</dbReference>
<reference evidence="3" key="2">
    <citation type="submission" date="2022-06" db="UniProtKB">
        <authorList>
            <consortium name="EnsemblMetazoa"/>
        </authorList>
    </citation>
    <scope>IDENTIFICATION</scope>
    <source>
        <strain evidence="3">PS312</strain>
    </source>
</reference>
<accession>A0A8R1YHD1</accession>
<feature type="compositionally biased region" description="Low complexity" evidence="1">
    <location>
        <begin position="39"/>
        <end position="50"/>
    </location>
</feature>
<evidence type="ECO:0000313" key="4">
    <source>
        <dbReference type="Proteomes" id="UP000005239"/>
    </source>
</evidence>
<reference evidence="4" key="1">
    <citation type="journal article" date="2008" name="Nat. Genet.">
        <title>The Pristionchus pacificus genome provides a unique perspective on nematode lifestyle and parasitism.</title>
        <authorList>
            <person name="Dieterich C."/>
            <person name="Clifton S.W."/>
            <person name="Schuster L.N."/>
            <person name="Chinwalla A."/>
            <person name="Delehaunty K."/>
            <person name="Dinkelacker I."/>
            <person name="Fulton L."/>
            <person name="Fulton R."/>
            <person name="Godfrey J."/>
            <person name="Minx P."/>
            <person name="Mitreva M."/>
            <person name="Roeseler W."/>
            <person name="Tian H."/>
            <person name="Witte H."/>
            <person name="Yang S.P."/>
            <person name="Wilson R.K."/>
            <person name="Sommer R.J."/>
        </authorList>
    </citation>
    <scope>NUCLEOTIDE SEQUENCE [LARGE SCALE GENOMIC DNA]</scope>
    <source>
        <strain evidence="4">PS312</strain>
    </source>
</reference>
<name>A0A454Y3B7_PRIPA</name>
<feature type="region of interest" description="Disordered" evidence="1">
    <location>
        <begin position="27"/>
        <end position="69"/>
    </location>
</feature>
<protein>
    <submittedName>
        <fullName evidence="3">Uncharacterized protein</fullName>
    </submittedName>
</protein>
<organism evidence="3 4">
    <name type="scientific">Pristionchus pacificus</name>
    <name type="common">Parasitic nematode worm</name>
    <dbReference type="NCBI Taxonomy" id="54126"/>
    <lineage>
        <taxon>Eukaryota</taxon>
        <taxon>Metazoa</taxon>
        <taxon>Ecdysozoa</taxon>
        <taxon>Nematoda</taxon>
        <taxon>Chromadorea</taxon>
        <taxon>Rhabditida</taxon>
        <taxon>Rhabditina</taxon>
        <taxon>Diplogasteromorpha</taxon>
        <taxon>Diplogasteroidea</taxon>
        <taxon>Neodiplogasteridae</taxon>
        <taxon>Pristionchus</taxon>
    </lineage>
</organism>
<keyword evidence="4" id="KW-1185">Reference proteome</keyword>
<evidence type="ECO:0000256" key="2">
    <source>
        <dbReference type="SAM" id="SignalP"/>
    </source>
</evidence>
<evidence type="ECO:0000313" key="3">
    <source>
        <dbReference type="EnsemblMetazoa" id="PPA20175.1"/>
    </source>
</evidence>
<keyword evidence="2" id="KW-0732">Signal</keyword>
<dbReference type="AlphaFoldDB" id="A0A454Y3B7"/>
<feature type="signal peptide" evidence="2">
    <location>
        <begin position="1"/>
        <end position="23"/>
    </location>
</feature>
<dbReference type="EnsemblMetazoa" id="PPA20175.1">
    <property type="protein sequence ID" value="PPA20175.1"/>
    <property type="gene ID" value="WBGene00109729"/>
</dbReference>
<sequence>MSILLFPLSLLLLSTLMIVLLCGKKKGAKGNAPAPPTPAGSTGANPAAGAVQNQDDPDGEARNMQTTLE</sequence>
<gene>
    <name evidence="3" type="primary">WBGene00109729</name>
</gene>
<proteinExistence type="predicted"/>
<evidence type="ECO:0000256" key="1">
    <source>
        <dbReference type="SAM" id="MobiDB-lite"/>
    </source>
</evidence>
<accession>A0A454Y3B7</accession>
<feature type="chain" id="PRO_5044239496" evidence="2">
    <location>
        <begin position="24"/>
        <end position="69"/>
    </location>
</feature>